<comment type="similarity">
    <text evidence="2 10">Belongs to the class-IV pyridoxal-phosphate-dependent aminotransferase family.</text>
</comment>
<dbReference type="PANTHER" id="PTHR42743:SF10">
    <property type="entry name" value="D-ALANINE AMINOTRANSFERASE"/>
    <property type="match status" value="1"/>
</dbReference>
<dbReference type="Pfam" id="PF01063">
    <property type="entry name" value="Aminotran_4"/>
    <property type="match status" value="1"/>
</dbReference>
<dbReference type="GO" id="GO:0047810">
    <property type="term" value="F:D-alanine-2-oxoglutarate aminotransferase activity"/>
    <property type="evidence" value="ECO:0007669"/>
    <property type="project" value="UniProtKB-EC"/>
</dbReference>
<dbReference type="PANTHER" id="PTHR42743">
    <property type="entry name" value="AMINO-ACID AMINOTRANSFERASE"/>
    <property type="match status" value="1"/>
</dbReference>
<proteinExistence type="inferred from homology"/>
<dbReference type="Gene3D" id="3.30.470.10">
    <property type="match status" value="1"/>
</dbReference>
<dbReference type="InterPro" id="IPR050571">
    <property type="entry name" value="Class-IV_PLP-Dep_Aminotrnsfr"/>
</dbReference>
<dbReference type="NCBIfam" id="TIGR01121">
    <property type="entry name" value="D_amino_aminoT"/>
    <property type="match status" value="1"/>
</dbReference>
<dbReference type="InterPro" id="IPR043132">
    <property type="entry name" value="BCAT-like_C"/>
</dbReference>
<dbReference type="EC" id="2.6.1.21" evidence="4 12"/>
<dbReference type="InterPro" id="IPR043131">
    <property type="entry name" value="BCAT-like_N"/>
</dbReference>
<evidence type="ECO:0000256" key="11">
    <source>
        <dbReference type="RuleBase" id="RU004516"/>
    </source>
</evidence>
<organism evidence="13 14">
    <name type="scientific">Alkalibacillus flavidus</name>
    <dbReference type="NCBI Taxonomy" id="546021"/>
    <lineage>
        <taxon>Bacteria</taxon>
        <taxon>Bacillati</taxon>
        <taxon>Bacillota</taxon>
        <taxon>Bacilli</taxon>
        <taxon>Bacillales</taxon>
        <taxon>Bacillaceae</taxon>
        <taxon>Alkalibacillus</taxon>
    </lineage>
</organism>
<evidence type="ECO:0000313" key="14">
    <source>
        <dbReference type="Proteomes" id="UP001549167"/>
    </source>
</evidence>
<evidence type="ECO:0000256" key="9">
    <source>
        <dbReference type="ARBA" id="ARBA00047911"/>
    </source>
</evidence>
<dbReference type="RefSeq" id="WP_354219973.1">
    <property type="nucleotide sequence ID" value="NZ_JBEPMX010000006.1"/>
</dbReference>
<dbReference type="CDD" id="cd01558">
    <property type="entry name" value="D-AAT_like"/>
    <property type="match status" value="1"/>
</dbReference>
<accession>A0ABV2KXX3</accession>
<gene>
    <name evidence="13" type="ORF">ABID56_001490</name>
</gene>
<evidence type="ECO:0000256" key="2">
    <source>
        <dbReference type="ARBA" id="ARBA00009320"/>
    </source>
</evidence>
<protein>
    <recommendedName>
        <fullName evidence="5 12">D-alanine aminotransferase</fullName>
        <ecNumber evidence="4 12">2.6.1.21</ecNumber>
    </recommendedName>
</protein>
<evidence type="ECO:0000256" key="12">
    <source>
        <dbReference type="RuleBase" id="RU004520"/>
    </source>
</evidence>
<name>A0ABV2KXX3_9BACI</name>
<dbReference type="Gene3D" id="3.20.10.10">
    <property type="entry name" value="D-amino Acid Aminotransferase, subunit A, domain 2"/>
    <property type="match status" value="1"/>
</dbReference>
<keyword evidence="14" id="KW-1185">Reference proteome</keyword>
<evidence type="ECO:0000256" key="7">
    <source>
        <dbReference type="ARBA" id="ARBA00022679"/>
    </source>
</evidence>
<evidence type="ECO:0000313" key="13">
    <source>
        <dbReference type="EMBL" id="MET3683395.1"/>
    </source>
</evidence>
<evidence type="ECO:0000256" key="10">
    <source>
        <dbReference type="RuleBase" id="RU004106"/>
    </source>
</evidence>
<keyword evidence="6 13" id="KW-0032">Aminotransferase</keyword>
<reference evidence="13 14" key="1">
    <citation type="submission" date="2024-06" db="EMBL/GenBank/DDBJ databases">
        <title>Genomic Encyclopedia of Type Strains, Phase IV (KMG-IV): sequencing the most valuable type-strain genomes for metagenomic binning, comparative biology and taxonomic classification.</title>
        <authorList>
            <person name="Goeker M."/>
        </authorList>
    </citation>
    <scope>NUCLEOTIDE SEQUENCE [LARGE SCALE GENOMIC DNA]</scope>
    <source>
        <strain evidence="13 14">DSM 23520</strain>
    </source>
</reference>
<evidence type="ECO:0000256" key="1">
    <source>
        <dbReference type="ARBA" id="ARBA00001933"/>
    </source>
</evidence>
<evidence type="ECO:0000256" key="5">
    <source>
        <dbReference type="ARBA" id="ARBA00021779"/>
    </source>
</evidence>
<keyword evidence="8 11" id="KW-0663">Pyridoxal phosphate</keyword>
<evidence type="ECO:0000256" key="4">
    <source>
        <dbReference type="ARBA" id="ARBA00012874"/>
    </source>
</evidence>
<comment type="catalytic activity">
    <reaction evidence="9 12">
        <text>D-alanine + 2-oxoglutarate = D-glutamate + pyruvate</text>
        <dbReference type="Rhea" id="RHEA:15869"/>
        <dbReference type="ChEBI" id="CHEBI:15361"/>
        <dbReference type="ChEBI" id="CHEBI:16810"/>
        <dbReference type="ChEBI" id="CHEBI:29986"/>
        <dbReference type="ChEBI" id="CHEBI:57416"/>
        <dbReference type="EC" id="2.6.1.21"/>
    </reaction>
</comment>
<comment type="caution">
    <text evidence="13">The sequence shown here is derived from an EMBL/GenBank/DDBJ whole genome shotgun (WGS) entry which is preliminary data.</text>
</comment>
<evidence type="ECO:0000256" key="6">
    <source>
        <dbReference type="ARBA" id="ARBA00022576"/>
    </source>
</evidence>
<dbReference type="PROSITE" id="PS00770">
    <property type="entry name" value="AA_TRANSFER_CLASS_4"/>
    <property type="match status" value="1"/>
</dbReference>
<dbReference type="Proteomes" id="UP001549167">
    <property type="component" value="Unassembled WGS sequence"/>
</dbReference>
<keyword evidence="7 13" id="KW-0808">Transferase</keyword>
<dbReference type="EMBL" id="JBEPMX010000006">
    <property type="protein sequence ID" value="MET3683395.1"/>
    <property type="molecule type" value="Genomic_DNA"/>
</dbReference>
<comment type="function">
    <text evidence="12">Acts on the D-isomers of alanine, leucine, aspartate, glutamate, aminobutyrate, norvaline and asparagine. The enzyme transfers an amino group from a substrate D-amino acid to the pyridoxal phosphate cofactor to form pyridoxamine and an alpha-keto acid in the first half-reaction.</text>
</comment>
<dbReference type="InterPro" id="IPR005784">
    <property type="entry name" value="D_amino_transT"/>
</dbReference>
<dbReference type="InterPro" id="IPR001544">
    <property type="entry name" value="Aminotrans_IV"/>
</dbReference>
<sequence>MLVLHNQTFIDRDEAVVDIEDRGYQFGDGVYEVIRYYDGQWFLLDDHLDRLQYSLNEAEIDFDVQVNNVKARLNDLIEHNHIQDGGVYLQITRGVAPRNHPYPDKQAPTLIAYPLNLKRPLDDQQNGIHTITAKDFRWLRCDIKSLNLLGNVMTKQKALNAGASEAIFYRDEIHVTEGSSTNVFIVRDGTLVTHPADHYILNGITRRYLLNLADKLNIPYQIEVFSLNTLKQADEVFVTSTSAEIKPVVSIDDKKIGDGTPGTITNTLLEHYFDDINITKLPEDV</sequence>
<evidence type="ECO:0000256" key="8">
    <source>
        <dbReference type="ARBA" id="ARBA00022898"/>
    </source>
</evidence>
<evidence type="ECO:0000256" key="3">
    <source>
        <dbReference type="ARBA" id="ARBA00011738"/>
    </source>
</evidence>
<dbReference type="SUPFAM" id="SSF56752">
    <property type="entry name" value="D-aminoacid aminotransferase-like PLP-dependent enzymes"/>
    <property type="match status" value="1"/>
</dbReference>
<dbReference type="InterPro" id="IPR036038">
    <property type="entry name" value="Aminotransferase-like"/>
</dbReference>
<comment type="subunit">
    <text evidence="3">Homodimer.</text>
</comment>
<dbReference type="InterPro" id="IPR018300">
    <property type="entry name" value="Aminotrans_IV_CS"/>
</dbReference>
<comment type="cofactor">
    <cofactor evidence="1 11">
        <name>pyridoxal 5'-phosphate</name>
        <dbReference type="ChEBI" id="CHEBI:597326"/>
    </cofactor>
</comment>